<dbReference type="EMBL" id="MN032950">
    <property type="protein sequence ID" value="QDH86815.1"/>
    <property type="molecule type" value="Genomic_RNA"/>
</dbReference>
<feature type="binding site" evidence="9">
    <location>
        <position position="416"/>
    </location>
    <ligand>
        <name>Mg(2+)</name>
        <dbReference type="ChEBI" id="CHEBI:18420"/>
        <label>2</label>
    </ligand>
</feature>
<evidence type="ECO:0000256" key="2">
    <source>
        <dbReference type="ARBA" id="ARBA00022484"/>
    </source>
</evidence>
<evidence type="ECO:0000256" key="8">
    <source>
        <dbReference type="ARBA" id="ARBA00048744"/>
    </source>
</evidence>
<dbReference type="GO" id="GO:0039694">
    <property type="term" value="P:viral RNA genome replication"/>
    <property type="evidence" value="ECO:0007669"/>
    <property type="project" value="InterPro"/>
</dbReference>
<dbReference type="Pfam" id="PF03431">
    <property type="entry name" value="RNA_replicase_B"/>
    <property type="match status" value="1"/>
</dbReference>
<evidence type="ECO:0000313" key="11">
    <source>
        <dbReference type="EMBL" id="QDH86815.1"/>
    </source>
</evidence>
<sequence length="605" mass="68689">MKSLLLLWQKVANESATWCCTCATMDIKTVQGRYEHEGLSFLTITLPSFGKDFEKSLDQGKVDRRSFASFKRKRGLPRFLGGFLDRVFDRSSGVLLDDPCIDAIIAVRQLTLMFSKIELPVSDDRNAHAMRGFIECEQEVRFHDSRRSPKDLEDFHRVSRLLFGKALTDVDREIYYGENLVPKHGPGSTADGFSGNEKYRQETWPARLEEYFPSGEMLLPNLSHWEKLDQVDFLEPGSEIAVKVITVPKTMKTPRIIGMEPVAMQYAQQAILPLLLEALQGSRKRGNDYLGSFLGFSDQTPNQRMAESGSLLQGLATLDLSEASDRVSNQLVRRMLSDHPHLHGAVDACRSRKADVRGYGKIRLAKFANMGSALCFPMEAMVFLTLVFLGIEQELNTSLDQRTVKQYVGKVRIYGDDIIIPVEHVRSVVRMLEHFGAKVNTAKSFWTGRFRESCGKEYYSGHDVSIVKFRDAFPTHRMDATGVISLISFRNQMYFSGYWETVKWLDDAIRKLIKHFPVVEPSSPVQGRHSFLGYESGRLCKQLHRPLVRGYVVKAQIPKNSLSDEGALLKFFLKRGGLPSVDREHLERSGRPKAVNIKLGWHPPF</sequence>
<evidence type="ECO:0000256" key="4">
    <source>
        <dbReference type="ARBA" id="ARBA00022695"/>
    </source>
</evidence>
<evidence type="ECO:0000256" key="3">
    <source>
        <dbReference type="ARBA" id="ARBA00022679"/>
    </source>
</evidence>
<feature type="binding site" evidence="9">
    <location>
        <position position="417"/>
    </location>
    <ligand>
        <name>Mg(2+)</name>
        <dbReference type="ChEBI" id="CHEBI:18420"/>
        <label>2</label>
    </ligand>
</feature>
<dbReference type="InterPro" id="IPR005093">
    <property type="entry name" value="RNArep_beta"/>
</dbReference>
<gene>
    <name evidence="11" type="ORF">H4Rhizo43493_000001</name>
</gene>
<comment type="cofactor">
    <cofactor evidence="9">
        <name>Mg(2+)</name>
        <dbReference type="ChEBI" id="CHEBI:18420"/>
    </cofactor>
    <text evidence="9">Binds 2 Mg(2+) per subunit.</text>
</comment>
<evidence type="ECO:0000259" key="10">
    <source>
        <dbReference type="PROSITE" id="PS50522"/>
    </source>
</evidence>
<feature type="domain" description="RdRp catalytic" evidence="10">
    <location>
        <begin position="304"/>
        <end position="448"/>
    </location>
</feature>
<keyword evidence="4" id="KW-0548">Nucleotidyltransferase</keyword>
<evidence type="ECO:0000256" key="7">
    <source>
        <dbReference type="ARBA" id="ARBA00030248"/>
    </source>
</evidence>
<evidence type="ECO:0000256" key="6">
    <source>
        <dbReference type="ARBA" id="ARBA00022953"/>
    </source>
</evidence>
<comment type="catalytic activity">
    <reaction evidence="8">
        <text>RNA(n) + a ribonucleoside 5'-triphosphate = RNA(n+1) + diphosphate</text>
        <dbReference type="Rhea" id="RHEA:21248"/>
        <dbReference type="Rhea" id="RHEA-COMP:14527"/>
        <dbReference type="Rhea" id="RHEA-COMP:17342"/>
        <dbReference type="ChEBI" id="CHEBI:33019"/>
        <dbReference type="ChEBI" id="CHEBI:61557"/>
        <dbReference type="ChEBI" id="CHEBI:140395"/>
        <dbReference type="EC" id="2.7.7.48"/>
    </reaction>
</comment>
<evidence type="ECO:0000256" key="9">
    <source>
        <dbReference type="PIRSR" id="PIRSR605093-1"/>
    </source>
</evidence>
<dbReference type="GO" id="GO:0003968">
    <property type="term" value="F:RNA-directed RNA polymerase activity"/>
    <property type="evidence" value="ECO:0007669"/>
    <property type="project" value="UniProtKB-KW"/>
</dbReference>
<keyword evidence="9" id="KW-0460">Magnesium</keyword>
<dbReference type="InterPro" id="IPR007096">
    <property type="entry name" value="RNA-dir_Rpol_cat_phage"/>
</dbReference>
<name>A0A514CZQ1_9VIRU</name>
<dbReference type="GO" id="GO:0046872">
    <property type="term" value="F:metal ion binding"/>
    <property type="evidence" value="ECO:0007669"/>
    <property type="project" value="UniProtKB-KW"/>
</dbReference>
<keyword evidence="3" id="KW-0808">Transferase</keyword>
<dbReference type="GO" id="GO:0000166">
    <property type="term" value="F:nucleotide binding"/>
    <property type="evidence" value="ECO:0007669"/>
    <property type="project" value="UniProtKB-KW"/>
</dbReference>
<evidence type="ECO:0000256" key="1">
    <source>
        <dbReference type="ARBA" id="ARBA00012494"/>
    </source>
</evidence>
<protein>
    <recommendedName>
        <fullName evidence="1">RNA-directed RNA polymerase</fullName>
        <ecNumber evidence="1">2.7.7.48</ecNumber>
    </recommendedName>
    <alternativeName>
        <fullName evidence="7">RNA replicase beta chain</fullName>
    </alternativeName>
</protein>
<keyword evidence="2 11" id="KW-0696">RNA-directed RNA polymerase</keyword>
<reference evidence="11" key="1">
    <citation type="submission" date="2019-05" db="EMBL/GenBank/DDBJ databases">
        <title>Metatranscriptomic reconstruction reveals RNA viruses with the potential to shape carbon cycling in soil.</title>
        <authorList>
            <person name="Starr E.P."/>
            <person name="Nuccio E."/>
            <person name="Pett-Ridge J."/>
            <person name="Banfield J.F."/>
            <person name="Firestone M.K."/>
        </authorList>
    </citation>
    <scope>NUCLEOTIDE SEQUENCE</scope>
    <source>
        <strain evidence="11">H4_Rhizo_43_scaffold_493</strain>
    </source>
</reference>
<evidence type="ECO:0000256" key="5">
    <source>
        <dbReference type="ARBA" id="ARBA00022741"/>
    </source>
</evidence>
<keyword evidence="5" id="KW-0547">Nucleotide-binding</keyword>
<dbReference type="EC" id="2.7.7.48" evidence="1"/>
<proteinExistence type="predicted"/>
<accession>A0A514CZQ1</accession>
<organism evidence="11">
    <name type="scientific">Leviviridae sp</name>
    <dbReference type="NCBI Taxonomy" id="2027243"/>
    <lineage>
        <taxon>Viruses</taxon>
        <taxon>Riboviria</taxon>
        <taxon>Orthornavirae</taxon>
        <taxon>Lenarviricota</taxon>
        <taxon>Leviviricetes</taxon>
        <taxon>Norzivirales</taxon>
        <taxon>Fiersviridae</taxon>
    </lineage>
</organism>
<keyword evidence="9" id="KW-0479">Metal-binding</keyword>
<dbReference type="PROSITE" id="PS50522">
    <property type="entry name" value="RDRP_PHAGE"/>
    <property type="match status" value="1"/>
</dbReference>
<keyword evidence="6" id="KW-0693">Viral RNA replication</keyword>
<feature type="binding site" evidence="9">
    <location>
        <position position="319"/>
    </location>
    <ligand>
        <name>Mg(2+)</name>
        <dbReference type="ChEBI" id="CHEBI:18420"/>
        <label>2</label>
    </ligand>
</feature>